<reference evidence="12 13" key="1">
    <citation type="journal article" date="2024" name="Insects">
        <title>An Improved Chromosome-Level Genome Assembly of the Firefly Pyrocoelia pectoralis.</title>
        <authorList>
            <person name="Fu X."/>
            <person name="Meyer-Rochow V.B."/>
            <person name="Ballantyne L."/>
            <person name="Zhu X."/>
        </authorList>
    </citation>
    <scope>NUCLEOTIDE SEQUENCE [LARGE SCALE GENOMIC DNA]</scope>
    <source>
        <strain evidence="12">XCY_ONT2</strain>
    </source>
</reference>
<protein>
    <recommendedName>
        <fullName evidence="1">RNA helicase</fullName>
        <ecNumber evidence="1">3.6.4.13</ecNumber>
    </recommendedName>
</protein>
<dbReference type="AlphaFoldDB" id="A0AAN7ZH25"/>
<keyword evidence="5 7" id="KW-0067">ATP-binding</keyword>
<dbReference type="PANTHER" id="PTHR47959:SF24">
    <property type="entry name" value="ATP-DEPENDENT RNA HELICASE"/>
    <property type="match status" value="1"/>
</dbReference>
<evidence type="ECO:0000313" key="13">
    <source>
        <dbReference type="Proteomes" id="UP001329430"/>
    </source>
</evidence>
<dbReference type="EMBL" id="JAVRBK010000005">
    <property type="protein sequence ID" value="KAK5643607.1"/>
    <property type="molecule type" value="Genomic_DNA"/>
</dbReference>
<organism evidence="12 13">
    <name type="scientific">Pyrocoelia pectoralis</name>
    <dbReference type="NCBI Taxonomy" id="417401"/>
    <lineage>
        <taxon>Eukaryota</taxon>
        <taxon>Metazoa</taxon>
        <taxon>Ecdysozoa</taxon>
        <taxon>Arthropoda</taxon>
        <taxon>Hexapoda</taxon>
        <taxon>Insecta</taxon>
        <taxon>Pterygota</taxon>
        <taxon>Neoptera</taxon>
        <taxon>Endopterygota</taxon>
        <taxon>Coleoptera</taxon>
        <taxon>Polyphaga</taxon>
        <taxon>Elateriformia</taxon>
        <taxon>Elateroidea</taxon>
        <taxon>Lampyridae</taxon>
        <taxon>Lampyrinae</taxon>
        <taxon>Pyrocoelia</taxon>
    </lineage>
</organism>
<feature type="compositionally biased region" description="Basic residues" evidence="8">
    <location>
        <begin position="430"/>
        <end position="448"/>
    </location>
</feature>
<keyword evidence="2 7" id="KW-0547">Nucleotide-binding</keyword>
<evidence type="ECO:0000259" key="11">
    <source>
        <dbReference type="PROSITE" id="PS51195"/>
    </source>
</evidence>
<feature type="region of interest" description="Disordered" evidence="8">
    <location>
        <begin position="429"/>
        <end position="464"/>
    </location>
</feature>
<evidence type="ECO:0000256" key="1">
    <source>
        <dbReference type="ARBA" id="ARBA00012552"/>
    </source>
</evidence>
<evidence type="ECO:0000256" key="2">
    <source>
        <dbReference type="ARBA" id="ARBA00022741"/>
    </source>
</evidence>
<dbReference type="GO" id="GO:0010468">
    <property type="term" value="P:regulation of gene expression"/>
    <property type="evidence" value="ECO:0007669"/>
    <property type="project" value="UniProtKB-ARBA"/>
</dbReference>
<evidence type="ECO:0000256" key="3">
    <source>
        <dbReference type="ARBA" id="ARBA00022801"/>
    </source>
</evidence>
<sequence>MERKSFSGLNLNPWIIRQCGTIGVKHPTPIQYNCIPEILKNRDVIGAAKTGSGKTLAFALPILQRLCEDPYGVFALILTPTRELAYQIGDQFAVIGKPMNLRHCVIVGGMDMVTQGQELAKKPHIVLATPGRLADHIDSDSTLNFSKIKFLVLDEADRLLGGHFDDQIRTIFKVLPKIKQTLFFSATITETLEKLKETIGTDVFLYEDPAEVATVEELQQHYVLTPSDVRDAYLVETIRTFRSNNTSGNIMIFTDTCKKCQILSMTLNEVGFENVALHAMISQKERLSALARFKSNTVKMLIATDVASRGLDIPSVQLVINHNVPKIPKEYIHRVGRTARAGKGGMAVTLVTPYDLKSLYAIEERINTKLTEFKIDDSEVGKIFTQISVTESEAHIKLDEKDFYEKKLINLRKKWILEGLDPDEEEAKLFKKYNKPKKRKQKKKKKDKNHQNLSDVTKPASTQV</sequence>
<dbReference type="InterPro" id="IPR014014">
    <property type="entry name" value="RNA_helicase_DEAD_Q_motif"/>
</dbReference>
<dbReference type="InterPro" id="IPR011545">
    <property type="entry name" value="DEAD/DEAH_box_helicase_dom"/>
</dbReference>
<evidence type="ECO:0000256" key="4">
    <source>
        <dbReference type="ARBA" id="ARBA00022806"/>
    </source>
</evidence>
<dbReference type="GO" id="GO:0003724">
    <property type="term" value="F:RNA helicase activity"/>
    <property type="evidence" value="ECO:0007669"/>
    <property type="project" value="UniProtKB-EC"/>
</dbReference>
<dbReference type="Proteomes" id="UP001329430">
    <property type="component" value="Chromosome 5"/>
</dbReference>
<dbReference type="GO" id="GO:0005829">
    <property type="term" value="C:cytosol"/>
    <property type="evidence" value="ECO:0007669"/>
    <property type="project" value="TreeGrafter"/>
</dbReference>
<dbReference type="CDD" id="cd18787">
    <property type="entry name" value="SF2_C_DEAD"/>
    <property type="match status" value="1"/>
</dbReference>
<evidence type="ECO:0000256" key="5">
    <source>
        <dbReference type="ARBA" id="ARBA00022840"/>
    </source>
</evidence>
<dbReference type="GO" id="GO:0003676">
    <property type="term" value="F:nucleic acid binding"/>
    <property type="evidence" value="ECO:0007669"/>
    <property type="project" value="InterPro"/>
</dbReference>
<proteinExistence type="inferred from homology"/>
<keyword evidence="13" id="KW-1185">Reference proteome</keyword>
<evidence type="ECO:0000313" key="12">
    <source>
        <dbReference type="EMBL" id="KAK5643607.1"/>
    </source>
</evidence>
<feature type="short sequence motif" description="Q motif" evidence="6">
    <location>
        <begin position="4"/>
        <end position="32"/>
    </location>
</feature>
<dbReference type="PROSITE" id="PS51194">
    <property type="entry name" value="HELICASE_CTER"/>
    <property type="match status" value="1"/>
</dbReference>
<name>A0AAN7ZH25_9COLE</name>
<dbReference type="CDD" id="cd17955">
    <property type="entry name" value="DEADc_DDX49"/>
    <property type="match status" value="1"/>
</dbReference>
<dbReference type="EC" id="3.6.4.13" evidence="1"/>
<dbReference type="SMART" id="SM00487">
    <property type="entry name" value="DEXDc"/>
    <property type="match status" value="1"/>
</dbReference>
<evidence type="ECO:0000256" key="6">
    <source>
        <dbReference type="PROSITE-ProRule" id="PRU00552"/>
    </source>
</evidence>
<dbReference type="Pfam" id="PF00271">
    <property type="entry name" value="Helicase_C"/>
    <property type="match status" value="1"/>
</dbReference>
<keyword evidence="3 7" id="KW-0378">Hydrolase</keyword>
<dbReference type="InterPro" id="IPR001650">
    <property type="entry name" value="Helicase_C-like"/>
</dbReference>
<feature type="domain" description="Helicase ATP-binding" evidence="9">
    <location>
        <begin position="35"/>
        <end position="206"/>
    </location>
</feature>
<evidence type="ECO:0000259" key="10">
    <source>
        <dbReference type="PROSITE" id="PS51194"/>
    </source>
</evidence>
<feature type="domain" description="DEAD-box RNA helicase Q" evidence="11">
    <location>
        <begin position="4"/>
        <end position="32"/>
    </location>
</feature>
<dbReference type="GO" id="GO:0016787">
    <property type="term" value="F:hydrolase activity"/>
    <property type="evidence" value="ECO:0007669"/>
    <property type="project" value="UniProtKB-KW"/>
</dbReference>
<comment type="similarity">
    <text evidence="7">Belongs to the DEAD box helicase family.</text>
</comment>
<dbReference type="Pfam" id="PF00270">
    <property type="entry name" value="DEAD"/>
    <property type="match status" value="1"/>
</dbReference>
<evidence type="ECO:0000259" key="9">
    <source>
        <dbReference type="PROSITE" id="PS51192"/>
    </source>
</evidence>
<gene>
    <name evidence="12" type="ORF">RI129_007452</name>
</gene>
<dbReference type="PROSITE" id="PS51195">
    <property type="entry name" value="Q_MOTIF"/>
    <property type="match status" value="1"/>
</dbReference>
<keyword evidence="4 7" id="KW-0347">Helicase</keyword>
<dbReference type="InterPro" id="IPR000629">
    <property type="entry name" value="RNA-helicase_DEAD-box_CS"/>
</dbReference>
<evidence type="ECO:0000256" key="8">
    <source>
        <dbReference type="SAM" id="MobiDB-lite"/>
    </source>
</evidence>
<dbReference type="SUPFAM" id="SSF52540">
    <property type="entry name" value="P-loop containing nucleoside triphosphate hydrolases"/>
    <property type="match status" value="1"/>
</dbReference>
<dbReference type="PROSITE" id="PS00039">
    <property type="entry name" value="DEAD_ATP_HELICASE"/>
    <property type="match status" value="1"/>
</dbReference>
<dbReference type="PROSITE" id="PS51192">
    <property type="entry name" value="HELICASE_ATP_BIND_1"/>
    <property type="match status" value="1"/>
</dbReference>
<feature type="compositionally biased region" description="Polar residues" evidence="8">
    <location>
        <begin position="451"/>
        <end position="464"/>
    </location>
</feature>
<accession>A0AAN7ZH25</accession>
<dbReference type="InterPro" id="IPR027417">
    <property type="entry name" value="P-loop_NTPase"/>
</dbReference>
<dbReference type="PANTHER" id="PTHR47959">
    <property type="entry name" value="ATP-DEPENDENT RNA HELICASE RHLE-RELATED"/>
    <property type="match status" value="1"/>
</dbReference>
<dbReference type="SMART" id="SM00490">
    <property type="entry name" value="HELICc"/>
    <property type="match status" value="1"/>
</dbReference>
<dbReference type="Gene3D" id="3.40.50.300">
    <property type="entry name" value="P-loop containing nucleotide triphosphate hydrolases"/>
    <property type="match status" value="2"/>
</dbReference>
<dbReference type="InterPro" id="IPR050079">
    <property type="entry name" value="DEAD_box_RNA_helicase"/>
</dbReference>
<dbReference type="InterPro" id="IPR014001">
    <property type="entry name" value="Helicase_ATP-bd"/>
</dbReference>
<evidence type="ECO:0000256" key="7">
    <source>
        <dbReference type="RuleBase" id="RU000492"/>
    </source>
</evidence>
<feature type="domain" description="Helicase C-terminal" evidence="10">
    <location>
        <begin position="217"/>
        <end position="381"/>
    </location>
</feature>
<comment type="caution">
    <text evidence="12">The sequence shown here is derived from an EMBL/GenBank/DDBJ whole genome shotgun (WGS) entry which is preliminary data.</text>
</comment>
<dbReference type="GO" id="GO:0005524">
    <property type="term" value="F:ATP binding"/>
    <property type="evidence" value="ECO:0007669"/>
    <property type="project" value="UniProtKB-KW"/>
</dbReference>